<evidence type="ECO:0000259" key="4">
    <source>
        <dbReference type="PROSITE" id="PS01124"/>
    </source>
</evidence>
<dbReference type="Pfam" id="PF12833">
    <property type="entry name" value="HTH_18"/>
    <property type="match status" value="1"/>
</dbReference>
<dbReference type="GO" id="GO:0043565">
    <property type="term" value="F:sequence-specific DNA binding"/>
    <property type="evidence" value="ECO:0007669"/>
    <property type="project" value="InterPro"/>
</dbReference>
<organism evidence="5 6">
    <name type="scientific">Bosea lathyri</name>
    <dbReference type="NCBI Taxonomy" id="1036778"/>
    <lineage>
        <taxon>Bacteria</taxon>
        <taxon>Pseudomonadati</taxon>
        <taxon>Pseudomonadota</taxon>
        <taxon>Alphaproteobacteria</taxon>
        <taxon>Hyphomicrobiales</taxon>
        <taxon>Boseaceae</taxon>
        <taxon>Bosea</taxon>
    </lineage>
</organism>
<reference evidence="5 6" key="1">
    <citation type="submission" date="2016-10" db="EMBL/GenBank/DDBJ databases">
        <authorList>
            <person name="de Groot N.N."/>
        </authorList>
    </citation>
    <scope>NUCLEOTIDE SEQUENCE [LARGE SCALE GENOMIC DNA]</scope>
    <source>
        <strain evidence="5 6">DSM 26656</strain>
    </source>
</reference>
<dbReference type="InterPro" id="IPR020449">
    <property type="entry name" value="Tscrpt_reg_AraC-type_HTH"/>
</dbReference>
<evidence type="ECO:0000256" key="1">
    <source>
        <dbReference type="ARBA" id="ARBA00023015"/>
    </source>
</evidence>
<dbReference type="PRINTS" id="PR00032">
    <property type="entry name" value="HTHARAC"/>
</dbReference>
<keyword evidence="6" id="KW-1185">Reference proteome</keyword>
<evidence type="ECO:0000313" key="6">
    <source>
        <dbReference type="Proteomes" id="UP000236743"/>
    </source>
</evidence>
<dbReference type="PANTHER" id="PTHR47893:SF1">
    <property type="entry name" value="REGULATORY PROTEIN PCHR"/>
    <property type="match status" value="1"/>
</dbReference>
<dbReference type="Proteomes" id="UP000236743">
    <property type="component" value="Unassembled WGS sequence"/>
</dbReference>
<dbReference type="GO" id="GO:0003700">
    <property type="term" value="F:DNA-binding transcription factor activity"/>
    <property type="evidence" value="ECO:0007669"/>
    <property type="project" value="InterPro"/>
</dbReference>
<keyword evidence="3" id="KW-0804">Transcription</keyword>
<dbReference type="EMBL" id="FNUY01000004">
    <property type="protein sequence ID" value="SEG36169.1"/>
    <property type="molecule type" value="Genomic_DNA"/>
</dbReference>
<accession>A0A1H5ZI91</accession>
<protein>
    <submittedName>
        <fullName evidence="5">AraC-type DNA-binding protein</fullName>
    </submittedName>
</protein>
<dbReference type="RefSeq" id="WP_146071343.1">
    <property type="nucleotide sequence ID" value="NZ_FNUY01000004.1"/>
</dbReference>
<proteinExistence type="predicted"/>
<dbReference type="PANTHER" id="PTHR47893">
    <property type="entry name" value="REGULATORY PROTEIN PCHR"/>
    <property type="match status" value="1"/>
</dbReference>
<evidence type="ECO:0000256" key="3">
    <source>
        <dbReference type="ARBA" id="ARBA00023163"/>
    </source>
</evidence>
<dbReference type="OrthoDB" id="6670788at2"/>
<feature type="domain" description="HTH araC/xylS-type" evidence="4">
    <location>
        <begin position="61"/>
        <end position="159"/>
    </location>
</feature>
<gene>
    <name evidence="5" type="ORF">SAMN04488115_104460</name>
</gene>
<name>A0A1H5ZI91_9HYPH</name>
<keyword evidence="1" id="KW-0805">Transcription regulation</keyword>
<dbReference type="AlphaFoldDB" id="A0A1H5ZI91"/>
<dbReference type="SMART" id="SM00342">
    <property type="entry name" value="HTH_ARAC"/>
    <property type="match status" value="1"/>
</dbReference>
<sequence>MLTRPAVQRAAAQLLDLVLGDQASDLAIEAHALDVLSQVLPVLGSGAAETAHAPRDVSRLLAARDLLLADLDHAWTIRELSLKVGLNEKKLKAGFRDQFGSPIYAFLQRARLDCARALIESRNVSVTEAALQVGYTNPSHFARLFRREFGIVPSSVHGKGSPEI</sequence>
<dbReference type="InterPro" id="IPR053142">
    <property type="entry name" value="PchR_regulatory_protein"/>
</dbReference>
<evidence type="ECO:0000313" key="5">
    <source>
        <dbReference type="EMBL" id="SEG36169.1"/>
    </source>
</evidence>
<dbReference type="Gene3D" id="1.10.10.60">
    <property type="entry name" value="Homeodomain-like"/>
    <property type="match status" value="1"/>
</dbReference>
<dbReference type="SUPFAM" id="SSF46689">
    <property type="entry name" value="Homeodomain-like"/>
    <property type="match status" value="2"/>
</dbReference>
<dbReference type="PROSITE" id="PS01124">
    <property type="entry name" value="HTH_ARAC_FAMILY_2"/>
    <property type="match status" value="1"/>
</dbReference>
<dbReference type="InterPro" id="IPR009057">
    <property type="entry name" value="Homeodomain-like_sf"/>
</dbReference>
<evidence type="ECO:0000256" key="2">
    <source>
        <dbReference type="ARBA" id="ARBA00023125"/>
    </source>
</evidence>
<keyword evidence="2 5" id="KW-0238">DNA-binding</keyword>
<dbReference type="InterPro" id="IPR018060">
    <property type="entry name" value="HTH_AraC"/>
</dbReference>